<dbReference type="EMBL" id="CM042053">
    <property type="protein sequence ID" value="KAI3714572.1"/>
    <property type="molecule type" value="Genomic_DNA"/>
</dbReference>
<evidence type="ECO:0000313" key="2">
    <source>
        <dbReference type="Proteomes" id="UP001055879"/>
    </source>
</evidence>
<keyword evidence="2" id="KW-1185">Reference proteome</keyword>
<name>A0ACB9AWP2_ARCLA</name>
<reference evidence="1 2" key="2">
    <citation type="journal article" date="2022" name="Mol. Ecol. Resour.">
        <title>The genomes of chicory, endive, great burdock and yacon provide insights into Asteraceae paleo-polyploidization history and plant inulin production.</title>
        <authorList>
            <person name="Fan W."/>
            <person name="Wang S."/>
            <person name="Wang H."/>
            <person name="Wang A."/>
            <person name="Jiang F."/>
            <person name="Liu H."/>
            <person name="Zhao H."/>
            <person name="Xu D."/>
            <person name="Zhang Y."/>
        </authorList>
    </citation>
    <scope>NUCLEOTIDE SEQUENCE [LARGE SCALE GENOMIC DNA]</scope>
    <source>
        <strain evidence="2">cv. Niubang</strain>
    </source>
</reference>
<sequence length="829" mass="91390">MPGSIQVSVLDFKELPSSSNFVKVSLGKVEHEAGEKGTFSFPLTNLRDNLIITIMDSEGNQVAHSGVRTISIIEKGIWDDLFPIEGGGLIHMKLQFVLSDEERKRIRSMREYAMKKKQDEILNSRLRDAESAKSLASSLSGHEVSDVLRITSSQDYQRSGFNGDAAKAGFLTPLDDTFKKASESSDGVKEESFQRQSFTNATDRMEEASFSLVTEGMHQKALLEDTENRASQSDSAKKNEPAISKPSSNMVEKLDEQNLEEKTPSYIKRKPEETEVNSDKNNETYAAKSKPSDNVAEKLEKQNLEKKTSNESKPPHSSRETKVNTIKNDEIQLQQTDAPKRLQDASSPDAGSSRSSVIAEKIKSFSPKLAGEEPDKQGPPEKNPRNIKKMISVFESSISQDRVALKPVGTKAYRVGTVRLLKDHAVNTSEMSGSTRLRNSFSTGDLRKNLFSVTTKGEQAGFKENAVEPSETNMQSKGTIGSEGGKLISDDRKKKLSKDSNTVASIGMINEEKVVLLETNAKEVSESSEKGVKNKKKVAFTETNTKEIPESSETGVNVEKKVAFAETNAKGIPKSSEKGVNDEKKVAFAETNTKEIQESSEKGVNDEKNIAFTETNTKGIPKSPKEDVNNEEKSALTETIPKSRQEDATVSGRMHEDDKERNIKQTQTLSNKVKDGTIHGKKTSKDNLEYFYHEGSGPWIFPNEKRHFCVTAQKCHQENTFASIPESIGQIDVHCGSDGIVKRGEAMARVTGNSSPKSSDEEDSTGSLGQAIKIALVVGFGVLVLLFRQREPRNDKKKGNNLAVKNQVFMNKRGSIGEHPIKIGVLKLS</sequence>
<comment type="caution">
    <text evidence="1">The sequence shown here is derived from an EMBL/GenBank/DDBJ whole genome shotgun (WGS) entry which is preliminary data.</text>
</comment>
<accession>A0ACB9AWP2</accession>
<dbReference type="Proteomes" id="UP001055879">
    <property type="component" value="Linkage Group LG07"/>
</dbReference>
<protein>
    <submittedName>
        <fullName evidence="1">Uncharacterized protein</fullName>
    </submittedName>
</protein>
<evidence type="ECO:0000313" key="1">
    <source>
        <dbReference type="EMBL" id="KAI3714572.1"/>
    </source>
</evidence>
<gene>
    <name evidence="1" type="ORF">L6452_21528</name>
</gene>
<organism evidence="1 2">
    <name type="scientific">Arctium lappa</name>
    <name type="common">Greater burdock</name>
    <name type="synonym">Lappa major</name>
    <dbReference type="NCBI Taxonomy" id="4217"/>
    <lineage>
        <taxon>Eukaryota</taxon>
        <taxon>Viridiplantae</taxon>
        <taxon>Streptophyta</taxon>
        <taxon>Embryophyta</taxon>
        <taxon>Tracheophyta</taxon>
        <taxon>Spermatophyta</taxon>
        <taxon>Magnoliopsida</taxon>
        <taxon>eudicotyledons</taxon>
        <taxon>Gunneridae</taxon>
        <taxon>Pentapetalae</taxon>
        <taxon>asterids</taxon>
        <taxon>campanulids</taxon>
        <taxon>Asterales</taxon>
        <taxon>Asteraceae</taxon>
        <taxon>Carduoideae</taxon>
        <taxon>Cardueae</taxon>
        <taxon>Arctiinae</taxon>
        <taxon>Arctium</taxon>
    </lineage>
</organism>
<proteinExistence type="predicted"/>
<reference evidence="2" key="1">
    <citation type="journal article" date="2022" name="Mol. Ecol. Resour.">
        <title>The genomes of chicory, endive, great burdock and yacon provide insights into Asteraceae palaeo-polyploidization history and plant inulin production.</title>
        <authorList>
            <person name="Fan W."/>
            <person name="Wang S."/>
            <person name="Wang H."/>
            <person name="Wang A."/>
            <person name="Jiang F."/>
            <person name="Liu H."/>
            <person name="Zhao H."/>
            <person name="Xu D."/>
            <person name="Zhang Y."/>
        </authorList>
    </citation>
    <scope>NUCLEOTIDE SEQUENCE [LARGE SCALE GENOMIC DNA]</scope>
    <source>
        <strain evidence="2">cv. Niubang</strain>
    </source>
</reference>